<proteinExistence type="predicted"/>
<sequence>MSNFGTTKLFEDSEVMNNQLGVDICLCCLDDDKILNEPRRSEDSEGRRVLEIFCVSSGKLCLLDIFCYNPGKLVLTITQGFVFYYLVKEFDL</sequence>
<dbReference type="EMBL" id="JAQMTU010000042">
    <property type="protein sequence ID" value="MDB9486380.1"/>
    <property type="molecule type" value="Genomic_DNA"/>
</dbReference>
<reference evidence="1 2" key="1">
    <citation type="submission" date="2023-01" db="EMBL/GenBank/DDBJ databases">
        <title>Genomes from the Australian National Cyanobacteria Reference Collection.</title>
        <authorList>
            <person name="Willis A."/>
            <person name="Lee E.M.F."/>
        </authorList>
    </citation>
    <scope>NUCLEOTIDE SEQUENCE [LARGE SCALE GENOMIC DNA]</scope>
    <source>
        <strain evidence="1 2">CS-537/01</strain>
    </source>
</reference>
<name>A0ABT5A375_9CYAN</name>
<evidence type="ECO:0000313" key="1">
    <source>
        <dbReference type="EMBL" id="MDB9486380.1"/>
    </source>
</evidence>
<accession>A0ABT5A375</accession>
<comment type="caution">
    <text evidence="1">The sequence shown here is derived from an EMBL/GenBank/DDBJ whole genome shotgun (WGS) entry which is preliminary data.</text>
</comment>
<keyword evidence="2" id="KW-1185">Reference proteome</keyword>
<organism evidence="1 2">
    <name type="scientific">Dolichospermum circinale CS-537/01</name>
    <dbReference type="NCBI Taxonomy" id="3021739"/>
    <lineage>
        <taxon>Bacteria</taxon>
        <taxon>Bacillati</taxon>
        <taxon>Cyanobacteriota</taxon>
        <taxon>Cyanophyceae</taxon>
        <taxon>Nostocales</taxon>
        <taxon>Aphanizomenonaceae</taxon>
        <taxon>Dolichospermum</taxon>
        <taxon>Dolichospermum circinale</taxon>
    </lineage>
</organism>
<protein>
    <submittedName>
        <fullName evidence="1">Uncharacterized protein</fullName>
    </submittedName>
</protein>
<gene>
    <name evidence="1" type="ORF">PN492_07440</name>
</gene>
<dbReference type="RefSeq" id="WP_028085494.1">
    <property type="nucleotide sequence ID" value="NZ_JAQMTU010000042.1"/>
</dbReference>
<dbReference type="Proteomes" id="UP001212123">
    <property type="component" value="Unassembled WGS sequence"/>
</dbReference>
<evidence type="ECO:0000313" key="2">
    <source>
        <dbReference type="Proteomes" id="UP001212123"/>
    </source>
</evidence>